<protein>
    <submittedName>
        <fullName evidence="1">Uncharacterized protein</fullName>
    </submittedName>
</protein>
<sequence length="88" mass="10108">MNISSKSSFLIIPPDILPEPRSCLKSIETCPPNTDNQLENLCSNFTAYRFANNGKIYKNKYCAKCNQMDDELYCAISDRDFLITCREK</sequence>
<comment type="caution">
    <text evidence="1">The sequence shown here is derived from an EMBL/GenBank/DDBJ whole genome shotgun (WGS) entry which is preliminary data.</text>
</comment>
<evidence type="ECO:0000313" key="1">
    <source>
        <dbReference type="EMBL" id="RNA38701.1"/>
    </source>
</evidence>
<proteinExistence type="predicted"/>
<dbReference type="Proteomes" id="UP000276133">
    <property type="component" value="Unassembled WGS sequence"/>
</dbReference>
<name>A0A3M7SS65_BRAPC</name>
<dbReference type="OrthoDB" id="6134459at2759"/>
<dbReference type="EMBL" id="REGN01000833">
    <property type="protein sequence ID" value="RNA38701.1"/>
    <property type="molecule type" value="Genomic_DNA"/>
</dbReference>
<gene>
    <name evidence="1" type="ORF">BpHYR1_000111</name>
</gene>
<organism evidence="1 2">
    <name type="scientific">Brachionus plicatilis</name>
    <name type="common">Marine rotifer</name>
    <name type="synonym">Brachionus muelleri</name>
    <dbReference type="NCBI Taxonomy" id="10195"/>
    <lineage>
        <taxon>Eukaryota</taxon>
        <taxon>Metazoa</taxon>
        <taxon>Spiralia</taxon>
        <taxon>Gnathifera</taxon>
        <taxon>Rotifera</taxon>
        <taxon>Eurotatoria</taxon>
        <taxon>Monogononta</taxon>
        <taxon>Pseudotrocha</taxon>
        <taxon>Ploima</taxon>
        <taxon>Brachionidae</taxon>
        <taxon>Brachionus</taxon>
    </lineage>
</organism>
<accession>A0A3M7SS65</accession>
<dbReference type="AlphaFoldDB" id="A0A3M7SS65"/>
<keyword evidence="2" id="KW-1185">Reference proteome</keyword>
<reference evidence="1 2" key="1">
    <citation type="journal article" date="2018" name="Sci. Rep.">
        <title>Genomic signatures of local adaptation to the degree of environmental predictability in rotifers.</title>
        <authorList>
            <person name="Franch-Gras L."/>
            <person name="Hahn C."/>
            <person name="Garcia-Roger E.M."/>
            <person name="Carmona M.J."/>
            <person name="Serra M."/>
            <person name="Gomez A."/>
        </authorList>
    </citation>
    <scope>NUCLEOTIDE SEQUENCE [LARGE SCALE GENOMIC DNA]</scope>
    <source>
        <strain evidence="1">HYR1</strain>
    </source>
</reference>
<evidence type="ECO:0000313" key="2">
    <source>
        <dbReference type="Proteomes" id="UP000276133"/>
    </source>
</evidence>